<dbReference type="AlphaFoldDB" id="A0A9N7VPS0"/>
<evidence type="ECO:0000256" key="2">
    <source>
        <dbReference type="SAM" id="Phobius"/>
    </source>
</evidence>
<proteinExistence type="predicted"/>
<organism evidence="3 4">
    <name type="scientific">Pleuronectes platessa</name>
    <name type="common">European plaice</name>
    <dbReference type="NCBI Taxonomy" id="8262"/>
    <lineage>
        <taxon>Eukaryota</taxon>
        <taxon>Metazoa</taxon>
        <taxon>Chordata</taxon>
        <taxon>Craniata</taxon>
        <taxon>Vertebrata</taxon>
        <taxon>Euteleostomi</taxon>
        <taxon>Actinopterygii</taxon>
        <taxon>Neopterygii</taxon>
        <taxon>Teleostei</taxon>
        <taxon>Neoteleostei</taxon>
        <taxon>Acanthomorphata</taxon>
        <taxon>Carangaria</taxon>
        <taxon>Pleuronectiformes</taxon>
        <taxon>Pleuronectoidei</taxon>
        <taxon>Pleuronectidae</taxon>
        <taxon>Pleuronectes</taxon>
    </lineage>
</organism>
<keyword evidence="2" id="KW-1133">Transmembrane helix</keyword>
<keyword evidence="2" id="KW-0472">Membrane</keyword>
<dbReference type="EMBL" id="CADEAL010004288">
    <property type="protein sequence ID" value="CAB1456141.1"/>
    <property type="molecule type" value="Genomic_DNA"/>
</dbReference>
<name>A0A9N7VPS0_PLEPL</name>
<reference evidence="3" key="1">
    <citation type="submission" date="2020-03" db="EMBL/GenBank/DDBJ databases">
        <authorList>
            <person name="Weist P."/>
        </authorList>
    </citation>
    <scope>NUCLEOTIDE SEQUENCE</scope>
</reference>
<feature type="region of interest" description="Disordered" evidence="1">
    <location>
        <begin position="93"/>
        <end position="134"/>
    </location>
</feature>
<feature type="transmembrane region" description="Helical" evidence="2">
    <location>
        <begin position="35"/>
        <end position="56"/>
    </location>
</feature>
<gene>
    <name evidence="3" type="ORF">PLEPLA_LOCUS43922</name>
</gene>
<feature type="compositionally biased region" description="Polar residues" evidence="1">
    <location>
        <begin position="93"/>
        <end position="116"/>
    </location>
</feature>
<comment type="caution">
    <text evidence="3">The sequence shown here is derived from an EMBL/GenBank/DDBJ whole genome shotgun (WGS) entry which is preliminary data.</text>
</comment>
<evidence type="ECO:0000256" key="1">
    <source>
        <dbReference type="SAM" id="MobiDB-lite"/>
    </source>
</evidence>
<sequence length="134" mass="14485">MARLLVLVNSVVLLLFGSDVFLVGAKVLTTAEAPLLPALSTLGTFVLPLTLSIPLVQLIRIPSTSQSPSISLRALREQSVTHVFDPRFISPRAPQTWSLTRGSEGSASMSPSTRSTEAVVDCLLDNNRQESKKR</sequence>
<evidence type="ECO:0000313" key="3">
    <source>
        <dbReference type="EMBL" id="CAB1456141.1"/>
    </source>
</evidence>
<protein>
    <submittedName>
        <fullName evidence="3">Uncharacterized protein</fullName>
    </submittedName>
</protein>
<keyword evidence="4" id="KW-1185">Reference proteome</keyword>
<dbReference type="Proteomes" id="UP001153269">
    <property type="component" value="Unassembled WGS sequence"/>
</dbReference>
<accession>A0A9N7VPS0</accession>
<keyword evidence="2" id="KW-0812">Transmembrane</keyword>
<evidence type="ECO:0000313" key="4">
    <source>
        <dbReference type="Proteomes" id="UP001153269"/>
    </source>
</evidence>